<dbReference type="KEGG" id="dor:Desor_3110"/>
<dbReference type="HOGENOM" id="CLU_077650_0_0_9"/>
<keyword evidence="3" id="KW-1185">Reference proteome</keyword>
<dbReference type="OrthoDB" id="1794990at2"/>
<dbReference type="EMBL" id="CP003108">
    <property type="protein sequence ID" value="AET68627.1"/>
    <property type="molecule type" value="Genomic_DNA"/>
</dbReference>
<keyword evidence="1" id="KW-0143">Chaperone</keyword>
<reference evidence="2 3" key="2">
    <citation type="journal article" date="2012" name="J. Bacteriol.">
        <title>Complete genome sequences of Desulfosporosinus orientis DSM765T, Desulfosporosinus youngiae DSM17734T, Desulfosporosinus meridiei DSM13257T, and Desulfosporosinus acidiphilus DSM22704T.</title>
        <authorList>
            <person name="Pester M."/>
            <person name="Brambilla E."/>
            <person name="Alazard D."/>
            <person name="Rattei T."/>
            <person name="Weinmaier T."/>
            <person name="Han J."/>
            <person name="Lucas S."/>
            <person name="Lapidus A."/>
            <person name="Cheng J.F."/>
            <person name="Goodwin L."/>
            <person name="Pitluck S."/>
            <person name="Peters L."/>
            <person name="Ovchinnikova G."/>
            <person name="Teshima H."/>
            <person name="Detter J.C."/>
            <person name="Han C.S."/>
            <person name="Tapia R."/>
            <person name="Land M.L."/>
            <person name="Hauser L."/>
            <person name="Kyrpides N.C."/>
            <person name="Ivanova N.N."/>
            <person name="Pagani I."/>
            <person name="Huntmann M."/>
            <person name="Wei C.L."/>
            <person name="Davenport K.W."/>
            <person name="Daligault H."/>
            <person name="Chain P.S."/>
            <person name="Chen A."/>
            <person name="Mavromatis K."/>
            <person name="Markowitz V."/>
            <person name="Szeto E."/>
            <person name="Mikhailova N."/>
            <person name="Pati A."/>
            <person name="Wagner M."/>
            <person name="Woyke T."/>
            <person name="Ollivier B."/>
            <person name="Klenk H.P."/>
            <person name="Spring S."/>
            <person name="Loy A."/>
        </authorList>
    </citation>
    <scope>NUCLEOTIDE SEQUENCE [LARGE SCALE GENOMIC DNA]</scope>
    <source>
        <strain evidence="3">ATCC 19365 / DSM 765 / NCIMB 8382 / VKM B-1628</strain>
    </source>
</reference>
<dbReference type="PANTHER" id="PTHR34227:SF11">
    <property type="entry name" value="CHAPERONE PROTEIN TORD"/>
    <property type="match status" value="1"/>
</dbReference>
<evidence type="ECO:0000256" key="1">
    <source>
        <dbReference type="ARBA" id="ARBA00023186"/>
    </source>
</evidence>
<name>G7W6I9_DESOD</name>
<evidence type="ECO:0000313" key="2">
    <source>
        <dbReference type="EMBL" id="AET68627.1"/>
    </source>
</evidence>
<dbReference type="InterPro" id="IPR020945">
    <property type="entry name" value="DMSO/NO3_reduct_chaperone"/>
</dbReference>
<dbReference type="eggNOG" id="COG3381">
    <property type="taxonomic scope" value="Bacteria"/>
</dbReference>
<dbReference type="Gene3D" id="1.10.3480.10">
    <property type="entry name" value="TorD-like"/>
    <property type="match status" value="1"/>
</dbReference>
<dbReference type="AlphaFoldDB" id="G7W6I9"/>
<gene>
    <name evidence="2" type="ordered locus">Desor_3110</name>
</gene>
<accession>G7W6I9</accession>
<proteinExistence type="predicted"/>
<dbReference type="Pfam" id="PF02613">
    <property type="entry name" value="Nitrate_red_del"/>
    <property type="match status" value="1"/>
</dbReference>
<dbReference type="SUPFAM" id="SSF89155">
    <property type="entry name" value="TorD-like"/>
    <property type="match status" value="1"/>
</dbReference>
<dbReference type="PANTHER" id="PTHR34227">
    <property type="entry name" value="CHAPERONE PROTEIN YCDY"/>
    <property type="match status" value="1"/>
</dbReference>
<evidence type="ECO:0000313" key="3">
    <source>
        <dbReference type="Proteomes" id="UP000006346"/>
    </source>
</evidence>
<dbReference type="Proteomes" id="UP000006346">
    <property type="component" value="Chromosome"/>
</dbReference>
<sequence length="225" mass="26164">MTSSWEEVCGLRTKLYYFLGNCLLESIPDKGTEAMQREFWQQFPLEAANDKMKSGLDRLINCTEYLEKLPASQASQEIQLEFTSLFIGPGQPKAPPWESVYRTPEKLLFGWPTLQVRKAYQQDGFEIKRKYQMPEDHMGLELMFLSTVSDALAKTIINNNQSSIPVMIERQIDFISNHPLTWIEDFFNDAHSSESIGFYSGMIELIWGILLWDLEILREMLQDFK</sequence>
<dbReference type="RefSeq" id="WP_014185435.1">
    <property type="nucleotide sequence ID" value="NC_016584.1"/>
</dbReference>
<reference evidence="3" key="1">
    <citation type="submission" date="2011-11" db="EMBL/GenBank/DDBJ databases">
        <title>Complete sequence of Desulfosporosinus orientis DSM 765.</title>
        <authorList>
            <person name="Lucas S."/>
            <person name="Han J."/>
            <person name="Lapidus A."/>
            <person name="Cheng J.-F."/>
            <person name="Goodwin L."/>
            <person name="Pitluck S."/>
            <person name="Peters L."/>
            <person name="Ovchinnikova G."/>
            <person name="Teshima H."/>
            <person name="Detter J.C."/>
            <person name="Han C."/>
            <person name="Tapia R."/>
            <person name="Land M."/>
            <person name="Hauser L."/>
            <person name="Kyrpides N."/>
            <person name="Ivanova N."/>
            <person name="Pagani I."/>
            <person name="Pester M."/>
            <person name="Spring S."/>
            <person name="Ollivier B."/>
            <person name="Rattei T."/>
            <person name="Klenk H.-P."/>
            <person name="Wagner M."/>
            <person name="Loy A."/>
            <person name="Woyke T."/>
        </authorList>
    </citation>
    <scope>NUCLEOTIDE SEQUENCE [LARGE SCALE GENOMIC DNA]</scope>
    <source>
        <strain evidence="3">ATCC 19365 / DSM 765 / NCIMB 8382 / VKM B-1628</strain>
    </source>
</reference>
<protein>
    <submittedName>
        <fullName evidence="2">Putative component of anaerobic dehydrogenase</fullName>
    </submittedName>
</protein>
<dbReference type="InterPro" id="IPR050289">
    <property type="entry name" value="TorD/DmsD_chaperones"/>
</dbReference>
<dbReference type="PATRIC" id="fig|768706.3.peg.3129"/>
<dbReference type="STRING" id="768706.Desor_3110"/>
<dbReference type="InterPro" id="IPR036411">
    <property type="entry name" value="TorD-like_sf"/>
</dbReference>
<organism evidence="2 3">
    <name type="scientific">Desulfosporosinus orientis (strain ATCC 19365 / DSM 765 / NCIMB 8382 / VKM B-1628 / Singapore I)</name>
    <name type="common">Desulfotomaculum orientis</name>
    <dbReference type="NCBI Taxonomy" id="768706"/>
    <lineage>
        <taxon>Bacteria</taxon>
        <taxon>Bacillati</taxon>
        <taxon>Bacillota</taxon>
        <taxon>Clostridia</taxon>
        <taxon>Eubacteriales</taxon>
        <taxon>Desulfitobacteriaceae</taxon>
        <taxon>Desulfosporosinus</taxon>
    </lineage>
</organism>